<feature type="transmembrane region" description="Helical" evidence="1">
    <location>
        <begin position="12"/>
        <end position="32"/>
    </location>
</feature>
<name>A0A1G4TGT7_9CAUL</name>
<protein>
    <recommendedName>
        <fullName evidence="4">Holin</fullName>
    </recommendedName>
</protein>
<dbReference type="Pfam" id="PF25612">
    <property type="entry name" value="DUF7940"/>
    <property type="match status" value="1"/>
</dbReference>
<dbReference type="Proteomes" id="UP000199150">
    <property type="component" value="Unassembled WGS sequence"/>
</dbReference>
<dbReference type="InterPro" id="IPR057700">
    <property type="entry name" value="DUF7940"/>
</dbReference>
<dbReference type="RefSeq" id="WP_090650484.1">
    <property type="nucleotide sequence ID" value="NZ_CBCRYE010000002.1"/>
</dbReference>
<keyword evidence="1" id="KW-1133">Transmembrane helix</keyword>
<evidence type="ECO:0000313" key="3">
    <source>
        <dbReference type="Proteomes" id="UP000199150"/>
    </source>
</evidence>
<organism evidence="2 3">
    <name type="scientific">Asticcacaulis taihuensis</name>
    <dbReference type="NCBI Taxonomy" id="260084"/>
    <lineage>
        <taxon>Bacteria</taxon>
        <taxon>Pseudomonadati</taxon>
        <taxon>Pseudomonadota</taxon>
        <taxon>Alphaproteobacteria</taxon>
        <taxon>Caulobacterales</taxon>
        <taxon>Caulobacteraceae</taxon>
        <taxon>Asticcacaulis</taxon>
    </lineage>
</organism>
<proteinExistence type="predicted"/>
<dbReference type="AlphaFoldDB" id="A0A1G4TGT7"/>
<accession>A0A1G4TGT7</accession>
<evidence type="ECO:0000256" key="1">
    <source>
        <dbReference type="SAM" id="Phobius"/>
    </source>
</evidence>
<dbReference type="STRING" id="260084.SAMN02927928_3550"/>
<keyword evidence="3" id="KW-1185">Reference proteome</keyword>
<evidence type="ECO:0000313" key="2">
    <source>
        <dbReference type="EMBL" id="SCW80497.1"/>
    </source>
</evidence>
<keyword evidence="1" id="KW-0812">Transmembrane</keyword>
<gene>
    <name evidence="2" type="ORF">SAMN02927928_3550</name>
</gene>
<sequence>MKLIDNWRATLKAYSTWALGAVVAIPTIWLQVPDELKALIPAQGMAKITVLVAVAGLIGRFVDQGHDQ</sequence>
<dbReference type="OrthoDB" id="7876318at2"/>
<feature type="transmembrane region" description="Helical" evidence="1">
    <location>
        <begin position="44"/>
        <end position="62"/>
    </location>
</feature>
<reference evidence="3" key="1">
    <citation type="submission" date="2016-10" db="EMBL/GenBank/DDBJ databases">
        <authorList>
            <person name="Varghese N."/>
            <person name="Submissions S."/>
        </authorList>
    </citation>
    <scope>NUCLEOTIDE SEQUENCE [LARGE SCALE GENOMIC DNA]</scope>
    <source>
        <strain evidence="3">CGMCC 1.3431</strain>
    </source>
</reference>
<dbReference type="EMBL" id="FMTS01000008">
    <property type="protein sequence ID" value="SCW80497.1"/>
    <property type="molecule type" value="Genomic_DNA"/>
</dbReference>
<keyword evidence="1" id="KW-0472">Membrane</keyword>
<evidence type="ECO:0008006" key="4">
    <source>
        <dbReference type="Google" id="ProtNLM"/>
    </source>
</evidence>